<dbReference type="Gene3D" id="3.30.160.390">
    <property type="entry name" value="Integrase, DNA-binding domain"/>
    <property type="match status" value="1"/>
</dbReference>
<dbReference type="PANTHER" id="PTHR30629:SF2">
    <property type="entry name" value="PROPHAGE INTEGRASE INTS-RELATED"/>
    <property type="match status" value="1"/>
</dbReference>
<dbReference type="PROSITE" id="PS51898">
    <property type="entry name" value="TYR_RECOMBINASE"/>
    <property type="match status" value="1"/>
</dbReference>
<dbReference type="RefSeq" id="WP_003657056.1">
    <property type="nucleotide sequence ID" value="NZ_CP160099.1"/>
</dbReference>
<feature type="domain" description="Tyr recombinase" evidence="5">
    <location>
        <begin position="212"/>
        <end position="389"/>
    </location>
</feature>
<dbReference type="InterPro" id="IPR050808">
    <property type="entry name" value="Phage_Integrase"/>
</dbReference>
<evidence type="ECO:0000313" key="6">
    <source>
        <dbReference type="EMBL" id="RUO15502.1"/>
    </source>
</evidence>
<reference evidence="6 7" key="1">
    <citation type="submission" date="2018-12" db="EMBL/GenBank/DDBJ databases">
        <title>Persistence of Moraxella catarrhalis in Chronic Obstructive Pulmonary Disease and Regulation of the Hag/MID Adhesin.</title>
        <authorList>
            <person name="Murphy T."/>
            <person name="Zhao X."/>
            <person name="Vyas G."/>
            <person name="Aluvathingal J."/>
            <person name="Nadendla S."/>
            <person name="Tallon L."/>
            <person name="Tettelin H."/>
        </authorList>
    </citation>
    <scope>NUCLEOTIDE SEQUENCE [LARGE SCALE GENOMIC DNA]</scope>
    <source>
        <strain evidence="6 7">173P27B1</strain>
    </source>
</reference>
<accession>A0ABY0BIS6</accession>
<dbReference type="PANTHER" id="PTHR30629">
    <property type="entry name" value="PROPHAGE INTEGRASE"/>
    <property type="match status" value="1"/>
</dbReference>
<dbReference type="InterPro" id="IPR010998">
    <property type="entry name" value="Integrase_recombinase_N"/>
</dbReference>
<evidence type="ECO:0000256" key="3">
    <source>
        <dbReference type="ARBA" id="ARBA00023125"/>
    </source>
</evidence>
<evidence type="ECO:0000313" key="7">
    <source>
        <dbReference type="Proteomes" id="UP000268436"/>
    </source>
</evidence>
<dbReference type="Proteomes" id="UP000268436">
    <property type="component" value="Unassembled WGS sequence"/>
</dbReference>
<evidence type="ECO:0000256" key="4">
    <source>
        <dbReference type="ARBA" id="ARBA00023172"/>
    </source>
</evidence>
<dbReference type="InterPro" id="IPR002104">
    <property type="entry name" value="Integrase_catalytic"/>
</dbReference>
<protein>
    <submittedName>
        <fullName evidence="6">Phage integrase family protein</fullName>
    </submittedName>
</protein>
<keyword evidence="7" id="KW-1185">Reference proteome</keyword>
<comment type="similarity">
    <text evidence="1">Belongs to the 'phage' integrase family.</text>
</comment>
<dbReference type="Pfam" id="PF00589">
    <property type="entry name" value="Phage_integrase"/>
    <property type="match status" value="1"/>
</dbReference>
<sequence length="438" mass="50692">MARKTKPLTATQIDKAKYSAGKNNRYYDGDGLYLAISPKGLKSWRVEYKLNDKANTYTLGRYPALSLIDARQKRKEIQALIAKGIDPKQFYDQAKQEKQALQTFGDFITVYLAKRQGEIKPATYKEEVSKLNRDVLPMIGDKPLIELTKKDIRAIAERIESRKHNDGLPPRELTRRTIDLVNRVLKAAVNDNLIAEVVSANLKDDYPKGVTHHYKHVDIFTLPRLLNDIDGYHGNEQTKLAMKFLAYTLCRTQEMRLMRWQDIDWKNKIWNVDIVTLKKNKKHIVPLSHQVIEILRTLEIFTGEYDYVFYNKSKQQPYSENFVTNALKNLGYGGMQTGHGFRHIGSMHLNELGYSSDAIELQLHHEVKQGIKGVYDHSKHLDKRFEIMQGWADFLDLVKDGKFETYKQARTQLDGDRKKLYDLGLTDEQINAVLAFKI</sequence>
<dbReference type="CDD" id="cd00801">
    <property type="entry name" value="INT_P4_C"/>
    <property type="match status" value="1"/>
</dbReference>
<dbReference type="InterPro" id="IPR011010">
    <property type="entry name" value="DNA_brk_join_enz"/>
</dbReference>
<dbReference type="Gene3D" id="1.10.150.130">
    <property type="match status" value="1"/>
</dbReference>
<proteinExistence type="inferred from homology"/>
<dbReference type="InterPro" id="IPR053876">
    <property type="entry name" value="Phage_int_M"/>
</dbReference>
<keyword evidence="4" id="KW-0233">DNA recombination</keyword>
<dbReference type="InterPro" id="IPR025166">
    <property type="entry name" value="Integrase_DNA_bind_dom"/>
</dbReference>
<gene>
    <name evidence="6" type="ORF">EJK54_1329</name>
</gene>
<keyword evidence="3" id="KW-0238">DNA-binding</keyword>
<organism evidence="6 7">
    <name type="scientific">Moraxella catarrhalis</name>
    <name type="common">Branhamella catarrhalis</name>
    <dbReference type="NCBI Taxonomy" id="480"/>
    <lineage>
        <taxon>Bacteria</taxon>
        <taxon>Pseudomonadati</taxon>
        <taxon>Pseudomonadota</taxon>
        <taxon>Gammaproteobacteria</taxon>
        <taxon>Moraxellales</taxon>
        <taxon>Moraxellaceae</taxon>
        <taxon>Moraxella</taxon>
    </lineage>
</organism>
<evidence type="ECO:0000256" key="1">
    <source>
        <dbReference type="ARBA" id="ARBA00008857"/>
    </source>
</evidence>
<comment type="caution">
    <text evidence="6">The sequence shown here is derived from an EMBL/GenBank/DDBJ whole genome shotgun (WGS) entry which is preliminary data.</text>
</comment>
<dbReference type="SUPFAM" id="SSF56349">
    <property type="entry name" value="DNA breaking-rejoining enzymes"/>
    <property type="match status" value="1"/>
</dbReference>
<evidence type="ECO:0000259" key="5">
    <source>
        <dbReference type="PROSITE" id="PS51898"/>
    </source>
</evidence>
<dbReference type="InterPro" id="IPR013762">
    <property type="entry name" value="Integrase-like_cat_sf"/>
</dbReference>
<dbReference type="Pfam" id="PF22022">
    <property type="entry name" value="Phage_int_M"/>
    <property type="match status" value="1"/>
</dbReference>
<keyword evidence="2" id="KW-0229">DNA integration</keyword>
<dbReference type="Gene3D" id="1.10.443.10">
    <property type="entry name" value="Intergrase catalytic core"/>
    <property type="match status" value="1"/>
</dbReference>
<dbReference type="Pfam" id="PF13356">
    <property type="entry name" value="Arm-DNA-bind_3"/>
    <property type="match status" value="1"/>
</dbReference>
<name>A0ABY0BIS6_MORCA</name>
<evidence type="ECO:0000256" key="2">
    <source>
        <dbReference type="ARBA" id="ARBA00022908"/>
    </source>
</evidence>
<dbReference type="EMBL" id="RYER01000019">
    <property type="protein sequence ID" value="RUO15502.1"/>
    <property type="molecule type" value="Genomic_DNA"/>
</dbReference>
<dbReference type="InterPro" id="IPR038488">
    <property type="entry name" value="Integrase_DNA-bd_sf"/>
</dbReference>